<feature type="domain" description="UBA" evidence="8">
    <location>
        <begin position="3"/>
        <end position="42"/>
    </location>
</feature>
<dbReference type="GO" id="GO:0005737">
    <property type="term" value="C:cytoplasm"/>
    <property type="evidence" value="ECO:0007669"/>
    <property type="project" value="UniProtKB-SubCell"/>
</dbReference>
<protein>
    <recommendedName>
        <fullName evidence="8">UBA domain-containing protein</fullName>
    </recommendedName>
</protein>
<keyword evidence="3" id="KW-0963">Cytoplasm</keyword>
<dbReference type="InterPro" id="IPR015940">
    <property type="entry name" value="UBA"/>
</dbReference>
<evidence type="ECO:0000313" key="10">
    <source>
        <dbReference type="Proteomes" id="UP001529510"/>
    </source>
</evidence>
<dbReference type="EMBL" id="JAMKFB020000014">
    <property type="protein sequence ID" value="KAL0176771.1"/>
    <property type="molecule type" value="Genomic_DNA"/>
</dbReference>
<dbReference type="InterPro" id="IPR033741">
    <property type="entry name" value="SQSTM_UBA"/>
</dbReference>
<evidence type="ECO:0000256" key="4">
    <source>
        <dbReference type="ARBA" id="ARBA00022723"/>
    </source>
</evidence>
<evidence type="ECO:0000256" key="5">
    <source>
        <dbReference type="ARBA" id="ARBA00022771"/>
    </source>
</evidence>
<dbReference type="Pfam" id="PF16577">
    <property type="entry name" value="UBA_5"/>
    <property type="match status" value="1"/>
</dbReference>
<feature type="non-terminal residue" evidence="9">
    <location>
        <position position="1"/>
    </location>
</feature>
<dbReference type="SMART" id="SM00165">
    <property type="entry name" value="UBA"/>
    <property type="match status" value="1"/>
</dbReference>
<evidence type="ECO:0000256" key="7">
    <source>
        <dbReference type="ARBA" id="ARBA00023242"/>
    </source>
</evidence>
<proteinExistence type="predicted"/>
<dbReference type="SUPFAM" id="SSF46934">
    <property type="entry name" value="UBA-like"/>
    <property type="match status" value="1"/>
</dbReference>
<reference evidence="9 10" key="1">
    <citation type="submission" date="2024-05" db="EMBL/GenBank/DDBJ databases">
        <title>Genome sequencing and assembly of Indian major carp, Cirrhinus mrigala (Hamilton, 1822).</title>
        <authorList>
            <person name="Mohindra V."/>
            <person name="Chowdhury L.M."/>
            <person name="Lal K."/>
            <person name="Jena J.K."/>
        </authorList>
    </citation>
    <scope>NUCLEOTIDE SEQUENCE [LARGE SCALE GENOMIC DNA]</scope>
    <source>
        <strain evidence="9">CM1030</strain>
        <tissue evidence="9">Blood</tissue>
    </source>
</reference>
<keyword evidence="5" id="KW-0863">Zinc-finger</keyword>
<evidence type="ECO:0000256" key="1">
    <source>
        <dbReference type="ARBA" id="ARBA00004123"/>
    </source>
</evidence>
<dbReference type="FunFam" id="1.10.8.10:FF:000034">
    <property type="entry name" value="Sequestosome 1"/>
    <property type="match status" value="1"/>
</dbReference>
<keyword evidence="7" id="KW-0539">Nucleus</keyword>
<evidence type="ECO:0000313" key="9">
    <source>
        <dbReference type="EMBL" id="KAL0176771.1"/>
    </source>
</evidence>
<comment type="caution">
    <text evidence="9">The sequence shown here is derived from an EMBL/GenBank/DDBJ whole genome shotgun (WGS) entry which is preliminary data.</text>
</comment>
<keyword evidence="10" id="KW-1185">Reference proteome</keyword>
<dbReference type="AlphaFoldDB" id="A0ABD0PSP2"/>
<evidence type="ECO:0000256" key="3">
    <source>
        <dbReference type="ARBA" id="ARBA00022490"/>
    </source>
</evidence>
<name>A0ABD0PSP2_CIRMR</name>
<evidence type="ECO:0000259" key="8">
    <source>
        <dbReference type="SMART" id="SM00165"/>
    </source>
</evidence>
<dbReference type="InterPro" id="IPR009060">
    <property type="entry name" value="UBA-like_sf"/>
</dbReference>
<evidence type="ECO:0000256" key="2">
    <source>
        <dbReference type="ARBA" id="ARBA00004496"/>
    </source>
</evidence>
<sequence length="58" mass="6405">PRLVESLSQMLSMGFTDEGGWLTRLLHTKNFDIGSALDTIQSRTSAGIKKTRAIPKDD</sequence>
<gene>
    <name evidence="9" type="ORF">M9458_029101</name>
</gene>
<keyword evidence="4" id="KW-0479">Metal-binding</keyword>
<comment type="subcellular location">
    <subcellularLocation>
        <location evidence="2">Cytoplasm</location>
    </subcellularLocation>
    <subcellularLocation>
        <location evidence="1">Nucleus</location>
    </subcellularLocation>
</comment>
<dbReference type="GO" id="GO:0005634">
    <property type="term" value="C:nucleus"/>
    <property type="evidence" value="ECO:0007669"/>
    <property type="project" value="UniProtKB-SubCell"/>
</dbReference>
<dbReference type="Gene3D" id="1.10.8.10">
    <property type="entry name" value="DNA helicase RuvA subunit, C-terminal domain"/>
    <property type="match status" value="1"/>
</dbReference>
<organism evidence="9 10">
    <name type="scientific">Cirrhinus mrigala</name>
    <name type="common">Mrigala</name>
    <dbReference type="NCBI Taxonomy" id="683832"/>
    <lineage>
        <taxon>Eukaryota</taxon>
        <taxon>Metazoa</taxon>
        <taxon>Chordata</taxon>
        <taxon>Craniata</taxon>
        <taxon>Vertebrata</taxon>
        <taxon>Euteleostomi</taxon>
        <taxon>Actinopterygii</taxon>
        <taxon>Neopterygii</taxon>
        <taxon>Teleostei</taxon>
        <taxon>Ostariophysi</taxon>
        <taxon>Cypriniformes</taxon>
        <taxon>Cyprinidae</taxon>
        <taxon>Labeoninae</taxon>
        <taxon>Labeonini</taxon>
        <taxon>Cirrhinus</taxon>
    </lineage>
</organism>
<accession>A0ABD0PSP2</accession>
<dbReference type="GO" id="GO:0008270">
    <property type="term" value="F:zinc ion binding"/>
    <property type="evidence" value="ECO:0007669"/>
    <property type="project" value="UniProtKB-KW"/>
</dbReference>
<dbReference type="CDD" id="cd14320">
    <property type="entry name" value="UBA_SQSTM"/>
    <property type="match status" value="1"/>
</dbReference>
<keyword evidence="6" id="KW-0862">Zinc</keyword>
<evidence type="ECO:0000256" key="6">
    <source>
        <dbReference type="ARBA" id="ARBA00022833"/>
    </source>
</evidence>
<dbReference type="Proteomes" id="UP001529510">
    <property type="component" value="Unassembled WGS sequence"/>
</dbReference>